<evidence type="ECO:0000313" key="5">
    <source>
        <dbReference type="EMBL" id="CAF3753567.1"/>
    </source>
</evidence>
<dbReference type="EMBL" id="CAJNOK010005745">
    <property type="protein sequence ID" value="CAF0983071.1"/>
    <property type="molecule type" value="Genomic_DNA"/>
</dbReference>
<dbReference type="Proteomes" id="UP000682733">
    <property type="component" value="Unassembled WGS sequence"/>
</dbReference>
<sequence>MIRRGSISPEPNRSSPIVQQQANNQSTPQQFLNRRISRSAPMRTELHDKKYIPTPGTPNNVHRHDMNAADNNNQRYSDISISPSRPPSAAIAKQTMRIQERTTTFNLREILSKARWSTGKKILVGVLVGALIIVPIVLGVVLTRSKAITTTTTTTFSIIVSALWSFDSTTADLYGVYNGQLVNGATYTPISNSSLYAPYVGYGRALYVLSALNQSFLVSTPFLDLNYTSFTIEAWIYSTTSYTGDHGVFGQCQCSTCANQCLYFIVRASRLYIGFTLNDLAGSLTLSTNTWYHIAFVYNYQTQQQILYLNGVQDTIKSNSGPYQGTNGSIQIGSTQVFLTINYFNGYIDNLKVVTRAKSSDEILTDASVAAYYSFDLPYPNNDNGPNGLNGTSVNTVMVTGRVNQAMRFTGSSSYFQAYGFYQITYGASSGKFSVSMWINPSSIGSCTFVQLQTSSTSCVNMLGISSVTGSTGQLIAQVYGAFINGPFLTLNTWTHISWTFSPANGYTLYVNGILFGATGASSASSSGQLAWLYIGYGPSCSNYYNCYTLWSPYFSNNYISNTAYQGSIDEIYIHNRELAQVDVTALANP</sequence>
<dbReference type="Pfam" id="PF13385">
    <property type="entry name" value="Laminin_G_3"/>
    <property type="match status" value="2"/>
</dbReference>
<dbReference type="OrthoDB" id="10030431at2759"/>
<evidence type="ECO:0000256" key="2">
    <source>
        <dbReference type="SAM" id="Phobius"/>
    </source>
</evidence>
<keyword evidence="2" id="KW-1133">Transmembrane helix</keyword>
<dbReference type="Proteomes" id="UP000663829">
    <property type="component" value="Unassembled WGS sequence"/>
</dbReference>
<evidence type="ECO:0000313" key="6">
    <source>
        <dbReference type="EMBL" id="CAF3783468.1"/>
    </source>
</evidence>
<dbReference type="Proteomes" id="UP000677228">
    <property type="component" value="Unassembled WGS sequence"/>
</dbReference>
<organism evidence="4 7">
    <name type="scientific">Didymodactylos carnosus</name>
    <dbReference type="NCBI Taxonomy" id="1234261"/>
    <lineage>
        <taxon>Eukaryota</taxon>
        <taxon>Metazoa</taxon>
        <taxon>Spiralia</taxon>
        <taxon>Gnathifera</taxon>
        <taxon>Rotifera</taxon>
        <taxon>Eurotatoria</taxon>
        <taxon>Bdelloidea</taxon>
        <taxon>Philodinida</taxon>
        <taxon>Philodinidae</taxon>
        <taxon>Didymodactylos</taxon>
    </lineage>
</organism>
<evidence type="ECO:0000256" key="1">
    <source>
        <dbReference type="SAM" id="MobiDB-lite"/>
    </source>
</evidence>
<evidence type="ECO:0000313" key="7">
    <source>
        <dbReference type="Proteomes" id="UP000663829"/>
    </source>
</evidence>
<keyword evidence="2" id="KW-0812">Transmembrane</keyword>
<reference evidence="4" key="1">
    <citation type="submission" date="2021-02" db="EMBL/GenBank/DDBJ databases">
        <authorList>
            <person name="Nowell W R."/>
        </authorList>
    </citation>
    <scope>NUCLEOTIDE SEQUENCE</scope>
</reference>
<evidence type="ECO:0000313" key="3">
    <source>
        <dbReference type="EMBL" id="CAF0983071.1"/>
    </source>
</evidence>
<dbReference type="AlphaFoldDB" id="A0A814HMA4"/>
<keyword evidence="7" id="KW-1185">Reference proteome</keyword>
<feature type="transmembrane region" description="Helical" evidence="2">
    <location>
        <begin position="122"/>
        <end position="142"/>
    </location>
</feature>
<feature type="compositionally biased region" description="Low complexity" evidence="1">
    <location>
        <begin position="77"/>
        <end position="86"/>
    </location>
</feature>
<dbReference type="InterPro" id="IPR013320">
    <property type="entry name" value="ConA-like_dom_sf"/>
</dbReference>
<feature type="compositionally biased region" description="Polar residues" evidence="1">
    <location>
        <begin position="9"/>
        <end position="18"/>
    </location>
</feature>
<name>A0A814HMA4_9BILA</name>
<evidence type="ECO:0000313" key="4">
    <source>
        <dbReference type="EMBL" id="CAF1012096.1"/>
    </source>
</evidence>
<dbReference type="SUPFAM" id="SSF49899">
    <property type="entry name" value="Concanavalin A-like lectins/glucanases"/>
    <property type="match status" value="2"/>
</dbReference>
<dbReference type="EMBL" id="CAJOBC010003433">
    <property type="protein sequence ID" value="CAF3783468.1"/>
    <property type="molecule type" value="Genomic_DNA"/>
</dbReference>
<keyword evidence="2" id="KW-0472">Membrane</keyword>
<gene>
    <name evidence="4" type="ORF">GPM918_LOCUS14321</name>
    <name evidence="3" type="ORF">OVA965_LOCUS13687</name>
    <name evidence="6" type="ORF">SRO942_LOCUS14321</name>
    <name evidence="5" type="ORF">TMI583_LOCUS13690</name>
</gene>
<feature type="region of interest" description="Disordered" evidence="1">
    <location>
        <begin position="1"/>
        <end position="86"/>
    </location>
</feature>
<protein>
    <submittedName>
        <fullName evidence="4">Uncharacterized protein</fullName>
    </submittedName>
</protein>
<proteinExistence type="predicted"/>
<dbReference type="Gene3D" id="2.60.120.200">
    <property type="match status" value="2"/>
</dbReference>
<comment type="caution">
    <text evidence="4">The sequence shown here is derived from an EMBL/GenBank/DDBJ whole genome shotgun (WGS) entry which is preliminary data.</text>
</comment>
<feature type="compositionally biased region" description="Low complexity" evidence="1">
    <location>
        <begin position="19"/>
        <end position="30"/>
    </location>
</feature>
<dbReference type="Proteomes" id="UP000681722">
    <property type="component" value="Unassembled WGS sequence"/>
</dbReference>
<dbReference type="EMBL" id="CAJNOQ010003433">
    <property type="protein sequence ID" value="CAF1012096.1"/>
    <property type="molecule type" value="Genomic_DNA"/>
</dbReference>
<dbReference type="EMBL" id="CAJOBA010005751">
    <property type="protein sequence ID" value="CAF3753567.1"/>
    <property type="molecule type" value="Genomic_DNA"/>
</dbReference>
<accession>A0A814HMA4</accession>